<keyword evidence="1" id="KW-0812">Transmembrane</keyword>
<keyword evidence="3" id="KW-1185">Reference proteome</keyword>
<proteinExistence type="predicted"/>
<feature type="transmembrane region" description="Helical" evidence="1">
    <location>
        <begin position="42"/>
        <end position="65"/>
    </location>
</feature>
<protein>
    <recommendedName>
        <fullName evidence="4">DUF3311 domain-containing protein</fullName>
    </recommendedName>
</protein>
<sequence length="86" mass="10074">MDGKVKEPIRKKWIWVVLALILLGNVPWYWPKGIIEPIIFGFPSWAFVSVVFALLLCGFLSWLCLNQWNLVEEVEEEERKGEGELR</sequence>
<dbReference type="AlphaFoldDB" id="A0A2T6BR27"/>
<organism evidence="2 3">
    <name type="scientific">Melghirimyces profundicolus</name>
    <dbReference type="NCBI Taxonomy" id="1242148"/>
    <lineage>
        <taxon>Bacteria</taxon>
        <taxon>Bacillati</taxon>
        <taxon>Bacillota</taxon>
        <taxon>Bacilli</taxon>
        <taxon>Bacillales</taxon>
        <taxon>Thermoactinomycetaceae</taxon>
        <taxon>Melghirimyces</taxon>
    </lineage>
</organism>
<reference evidence="2 3" key="1">
    <citation type="submission" date="2018-04" db="EMBL/GenBank/DDBJ databases">
        <title>Genomic Encyclopedia of Archaeal and Bacterial Type Strains, Phase II (KMG-II): from individual species to whole genera.</title>
        <authorList>
            <person name="Goeker M."/>
        </authorList>
    </citation>
    <scope>NUCLEOTIDE SEQUENCE [LARGE SCALE GENOMIC DNA]</scope>
    <source>
        <strain evidence="2 3">DSM 45787</strain>
    </source>
</reference>
<keyword evidence="1" id="KW-1133">Transmembrane helix</keyword>
<dbReference type="OrthoDB" id="2112928at2"/>
<name>A0A2T6BR27_9BACL</name>
<dbReference type="EMBL" id="QBKR01000016">
    <property type="protein sequence ID" value="PTX58506.1"/>
    <property type="molecule type" value="Genomic_DNA"/>
</dbReference>
<dbReference type="Proteomes" id="UP000244240">
    <property type="component" value="Unassembled WGS sequence"/>
</dbReference>
<gene>
    <name evidence="2" type="ORF">C8P63_11693</name>
</gene>
<evidence type="ECO:0000313" key="2">
    <source>
        <dbReference type="EMBL" id="PTX58506.1"/>
    </source>
</evidence>
<comment type="caution">
    <text evidence="2">The sequence shown here is derived from an EMBL/GenBank/DDBJ whole genome shotgun (WGS) entry which is preliminary data.</text>
</comment>
<evidence type="ECO:0008006" key="4">
    <source>
        <dbReference type="Google" id="ProtNLM"/>
    </source>
</evidence>
<accession>A0A2T6BR27</accession>
<keyword evidence="1" id="KW-0472">Membrane</keyword>
<evidence type="ECO:0000256" key="1">
    <source>
        <dbReference type="SAM" id="Phobius"/>
    </source>
</evidence>
<evidence type="ECO:0000313" key="3">
    <source>
        <dbReference type="Proteomes" id="UP000244240"/>
    </source>
</evidence>
<feature type="transmembrane region" description="Helical" evidence="1">
    <location>
        <begin position="12"/>
        <end position="30"/>
    </location>
</feature>
<dbReference type="RefSeq" id="WP_108024520.1">
    <property type="nucleotide sequence ID" value="NZ_QBKR01000016.1"/>
</dbReference>